<dbReference type="EMBL" id="BJOV01000002">
    <property type="protein sequence ID" value="GEE00304.1"/>
    <property type="molecule type" value="Genomic_DNA"/>
</dbReference>
<keyword evidence="4" id="KW-1185">Reference proteome</keyword>
<keyword evidence="2" id="KW-0472">Membrane</keyword>
<gene>
    <name evidence="3" type="ORF">nbrc107696_07500</name>
</gene>
<evidence type="ECO:0000256" key="1">
    <source>
        <dbReference type="SAM" id="MobiDB-lite"/>
    </source>
</evidence>
<protein>
    <submittedName>
        <fullName evidence="3">Uncharacterized protein</fullName>
    </submittedName>
</protein>
<comment type="caution">
    <text evidence="3">The sequence shown here is derived from an EMBL/GenBank/DDBJ whole genome shotgun (WGS) entry which is preliminary data.</text>
</comment>
<organism evidence="3 4">
    <name type="scientific">Gordonia spumicola</name>
    <dbReference type="NCBI Taxonomy" id="589161"/>
    <lineage>
        <taxon>Bacteria</taxon>
        <taxon>Bacillati</taxon>
        <taxon>Actinomycetota</taxon>
        <taxon>Actinomycetes</taxon>
        <taxon>Mycobacteriales</taxon>
        <taxon>Gordoniaceae</taxon>
        <taxon>Gordonia</taxon>
    </lineage>
</organism>
<accession>A0A7I9V551</accession>
<sequence length="228" mass="23510">MSDVEAGQWNGRPGYRPPMAAGQQYPPLGYASDGAAQFGYRPAAGAEFPQEQQAAPVAAPPPPPPSNSPQRTAMGVIAVVVLVLAVVGGLKLMSGDDTNDDLPTRADPPASQNIDDPYLPKSITPTETVPGESTRSAPSSGLQAQLVVEGSPGTMILYTDNGRARIERMTSDRWEKTVGASTGVISVNVVPTDHSGASCTISVDGRTVAHDEAAEGDTSGVAICRVTG</sequence>
<proteinExistence type="predicted"/>
<evidence type="ECO:0000313" key="4">
    <source>
        <dbReference type="Proteomes" id="UP000444960"/>
    </source>
</evidence>
<feature type="region of interest" description="Disordered" evidence="1">
    <location>
        <begin position="93"/>
        <end position="141"/>
    </location>
</feature>
<feature type="region of interest" description="Disordered" evidence="1">
    <location>
        <begin position="1"/>
        <end position="71"/>
    </location>
</feature>
<dbReference type="Proteomes" id="UP000444960">
    <property type="component" value="Unassembled WGS sequence"/>
</dbReference>
<evidence type="ECO:0000256" key="2">
    <source>
        <dbReference type="SAM" id="Phobius"/>
    </source>
</evidence>
<dbReference type="AlphaFoldDB" id="A0A7I9V551"/>
<dbReference type="Gene3D" id="2.60.40.2880">
    <property type="entry name" value="MmpS1-5, C-terminal soluble domain"/>
    <property type="match status" value="1"/>
</dbReference>
<feature type="compositionally biased region" description="Pro residues" evidence="1">
    <location>
        <begin position="58"/>
        <end position="67"/>
    </location>
</feature>
<feature type="transmembrane region" description="Helical" evidence="2">
    <location>
        <begin position="72"/>
        <end position="90"/>
    </location>
</feature>
<feature type="compositionally biased region" description="Polar residues" evidence="1">
    <location>
        <begin position="123"/>
        <end position="141"/>
    </location>
</feature>
<dbReference type="InterPro" id="IPR038468">
    <property type="entry name" value="MmpS_C"/>
</dbReference>
<evidence type="ECO:0000313" key="3">
    <source>
        <dbReference type="EMBL" id="GEE00304.1"/>
    </source>
</evidence>
<keyword evidence="2" id="KW-0812">Transmembrane</keyword>
<feature type="compositionally biased region" description="Low complexity" evidence="1">
    <location>
        <begin position="42"/>
        <end position="57"/>
    </location>
</feature>
<reference evidence="4" key="1">
    <citation type="submission" date="2019-06" db="EMBL/GenBank/DDBJ databases">
        <title>Gordonia isolated from sludge of a wastewater treatment plant.</title>
        <authorList>
            <person name="Tamura T."/>
            <person name="Aoyama K."/>
            <person name="Kang Y."/>
            <person name="Saito S."/>
            <person name="Akiyama N."/>
            <person name="Yazawa K."/>
            <person name="Gonoi T."/>
            <person name="Mikami Y."/>
        </authorList>
    </citation>
    <scope>NUCLEOTIDE SEQUENCE [LARGE SCALE GENOMIC DNA]</scope>
    <source>
        <strain evidence="4">NBRC 107696</strain>
    </source>
</reference>
<name>A0A7I9V551_9ACTN</name>
<keyword evidence="2" id="KW-1133">Transmembrane helix</keyword>